<proteinExistence type="predicted"/>
<evidence type="ECO:0000313" key="2">
    <source>
        <dbReference type="EMBL" id="CAK7234029.1"/>
    </source>
</evidence>
<feature type="domain" description="Thioester reductase (TE)" evidence="1">
    <location>
        <begin position="128"/>
        <end position="245"/>
    </location>
</feature>
<accession>A0ABP0CS57</accession>
<dbReference type="Pfam" id="PF07993">
    <property type="entry name" value="NAD_binding_4"/>
    <property type="match status" value="1"/>
</dbReference>
<dbReference type="Pfam" id="PF11327">
    <property type="entry name" value="Egh16-like"/>
    <property type="match status" value="1"/>
</dbReference>
<dbReference type="InterPro" id="IPR036291">
    <property type="entry name" value="NAD(P)-bd_dom_sf"/>
</dbReference>
<dbReference type="EMBL" id="CAWUHB010000080">
    <property type="protein sequence ID" value="CAK7234029.1"/>
    <property type="molecule type" value="Genomic_DNA"/>
</dbReference>
<dbReference type="Gene3D" id="3.40.50.720">
    <property type="entry name" value="NAD(P)-binding Rossmann-like Domain"/>
    <property type="match status" value="1"/>
</dbReference>
<reference evidence="2 3" key="1">
    <citation type="submission" date="2024-01" db="EMBL/GenBank/DDBJ databases">
        <authorList>
            <person name="Allen C."/>
            <person name="Tagirdzhanova G."/>
        </authorList>
    </citation>
    <scope>NUCLEOTIDE SEQUENCE [LARGE SCALE GENOMIC DNA]</scope>
</reference>
<dbReference type="PANTHER" id="PTHR34618">
    <property type="entry name" value="SURFACE PROTEIN MAS1, PUTATIVE-RELATED"/>
    <property type="match status" value="1"/>
</dbReference>
<dbReference type="SUPFAM" id="SSF51735">
    <property type="entry name" value="NAD(P)-binding Rossmann-fold domains"/>
    <property type="match status" value="1"/>
</dbReference>
<name>A0ABP0CS57_9PEZI</name>
<protein>
    <recommendedName>
        <fullName evidence="1">Thioester reductase (TE) domain-containing protein</fullName>
    </recommendedName>
</protein>
<dbReference type="Proteomes" id="UP001642405">
    <property type="component" value="Unassembled WGS sequence"/>
</dbReference>
<dbReference type="InterPro" id="IPR021476">
    <property type="entry name" value="Egh16-like"/>
</dbReference>
<keyword evidence="3" id="KW-1185">Reference proteome</keyword>
<gene>
    <name evidence="2" type="ORF">SCUCBS95973_008794</name>
</gene>
<comment type="caution">
    <text evidence="2">The sequence shown here is derived from an EMBL/GenBank/DDBJ whole genome shotgun (WGS) entry which is preliminary data.</text>
</comment>
<organism evidence="2 3">
    <name type="scientific">Sporothrix curviconia</name>
    <dbReference type="NCBI Taxonomy" id="1260050"/>
    <lineage>
        <taxon>Eukaryota</taxon>
        <taxon>Fungi</taxon>
        <taxon>Dikarya</taxon>
        <taxon>Ascomycota</taxon>
        <taxon>Pezizomycotina</taxon>
        <taxon>Sordariomycetes</taxon>
        <taxon>Sordariomycetidae</taxon>
        <taxon>Ophiostomatales</taxon>
        <taxon>Ophiostomataceae</taxon>
        <taxon>Sporothrix</taxon>
    </lineage>
</organism>
<dbReference type="InterPro" id="IPR013120">
    <property type="entry name" value="FAR_NAD-bd"/>
</dbReference>
<dbReference type="PANTHER" id="PTHR34618:SF3">
    <property type="entry name" value="GEGH 16 PROTEIN"/>
    <property type="match status" value="1"/>
</dbReference>
<evidence type="ECO:0000313" key="3">
    <source>
        <dbReference type="Proteomes" id="UP001642405"/>
    </source>
</evidence>
<evidence type="ECO:0000259" key="1">
    <source>
        <dbReference type="Pfam" id="PF07993"/>
    </source>
</evidence>
<sequence>MKCIGASTGNICTVRCRNNALAGPFGGCFAVQQVDVTANVNTPENIETGISLEEVNSQVLQDQADLPAALAANALAGSTEAEQNLAAVNALIGVSVTSKSAAIETPTIVTSVVAAATATDAASAATCVKFVPARNDNDARSRLDNAFGDVDAKLKEHYTGLAKDHLEVIARDLVLPRPILSQHDSQRLATIVDQIVHPGALVSHRLSYQIQFDPNVVGTAELVRLAVMTRQKRVDYVSTIGVPYANVTLRDAEEDADIRVFAHETPVETYNRDW</sequence>